<dbReference type="GeneTree" id="ENSGT00390000017571"/>
<evidence type="ECO:0000313" key="4">
    <source>
        <dbReference type="Proteomes" id="UP000694402"/>
    </source>
</evidence>
<dbReference type="InterPro" id="IPR036956">
    <property type="entry name" value="Impact_N_sf"/>
</dbReference>
<dbReference type="GO" id="GO:0140469">
    <property type="term" value="P:GCN2-mediated signaling"/>
    <property type="evidence" value="ECO:0007669"/>
    <property type="project" value="TreeGrafter"/>
</dbReference>
<accession>A0AAZ3SD56</accession>
<dbReference type="Pfam" id="PF01205">
    <property type="entry name" value="Impact_N"/>
    <property type="match status" value="1"/>
</dbReference>
<evidence type="ECO:0000259" key="2">
    <source>
        <dbReference type="Pfam" id="PF01205"/>
    </source>
</evidence>
<proteinExistence type="inferred from homology"/>
<dbReference type="Proteomes" id="UP000694402">
    <property type="component" value="Unassembled WGS sequence"/>
</dbReference>
<organism evidence="3 4">
    <name type="scientific">Oncorhynchus tshawytscha</name>
    <name type="common">Chinook salmon</name>
    <name type="synonym">Salmo tshawytscha</name>
    <dbReference type="NCBI Taxonomy" id="74940"/>
    <lineage>
        <taxon>Eukaryota</taxon>
        <taxon>Metazoa</taxon>
        <taxon>Chordata</taxon>
        <taxon>Craniata</taxon>
        <taxon>Vertebrata</taxon>
        <taxon>Euteleostomi</taxon>
        <taxon>Actinopterygii</taxon>
        <taxon>Neopterygii</taxon>
        <taxon>Teleostei</taxon>
        <taxon>Protacanthopterygii</taxon>
        <taxon>Salmoniformes</taxon>
        <taxon>Salmonidae</taxon>
        <taxon>Salmoninae</taxon>
        <taxon>Oncorhynchus</taxon>
    </lineage>
</organism>
<keyword evidence="4" id="KW-1185">Reference proteome</keyword>
<dbReference type="SUPFAM" id="SSF54211">
    <property type="entry name" value="Ribosomal protein S5 domain 2-like"/>
    <property type="match status" value="1"/>
</dbReference>
<dbReference type="InterPro" id="IPR001498">
    <property type="entry name" value="Impact_N"/>
</dbReference>
<dbReference type="AlphaFoldDB" id="A0AAZ3SD56"/>
<dbReference type="PANTHER" id="PTHR16301">
    <property type="entry name" value="IMPACT-RELATED"/>
    <property type="match status" value="1"/>
</dbReference>
<dbReference type="Ensembl" id="ENSOTST00005156093.1">
    <property type="protein sequence ID" value="ENSOTSP00005151019.1"/>
    <property type="gene ID" value="ENSOTSG00005026468.2"/>
</dbReference>
<dbReference type="PANTHER" id="PTHR16301:SF25">
    <property type="entry name" value="PROTEIN IMPACT"/>
    <property type="match status" value="1"/>
</dbReference>
<reference evidence="4" key="1">
    <citation type="journal article" date="2018" name="PLoS ONE">
        <title>Chinook salmon (Oncorhynchus tshawytscha) genome and transcriptome.</title>
        <authorList>
            <person name="Christensen K.A."/>
            <person name="Leong J.S."/>
            <person name="Sakhrani D."/>
            <person name="Biagi C.A."/>
            <person name="Minkley D.R."/>
            <person name="Withler R.E."/>
            <person name="Rondeau E.B."/>
            <person name="Koop B.F."/>
            <person name="Devlin R.H."/>
        </authorList>
    </citation>
    <scope>NUCLEOTIDE SEQUENCE [LARGE SCALE GENOMIC DNA]</scope>
</reference>
<dbReference type="InterPro" id="IPR023582">
    <property type="entry name" value="Impact"/>
</dbReference>
<evidence type="ECO:0000256" key="1">
    <source>
        <dbReference type="ARBA" id="ARBA00007665"/>
    </source>
</evidence>
<comment type="similarity">
    <text evidence="1">Belongs to the IMPACT family.</text>
</comment>
<dbReference type="InterPro" id="IPR020568">
    <property type="entry name" value="Ribosomal_Su5_D2-typ_SF"/>
</dbReference>
<reference evidence="3" key="2">
    <citation type="submission" date="2025-08" db="UniProtKB">
        <authorList>
            <consortium name="Ensembl"/>
        </authorList>
    </citation>
    <scope>IDENTIFICATION</scope>
</reference>
<protein>
    <recommendedName>
        <fullName evidence="2">Impact N-terminal domain-containing protein</fullName>
    </recommendedName>
</protein>
<reference evidence="3" key="3">
    <citation type="submission" date="2025-09" db="UniProtKB">
        <authorList>
            <consortium name="Ensembl"/>
        </authorList>
    </citation>
    <scope>IDENTIFICATION</scope>
</reference>
<dbReference type="Gene3D" id="3.30.230.30">
    <property type="entry name" value="Impact, N-terminal domain"/>
    <property type="match status" value="1"/>
</dbReference>
<evidence type="ECO:0000313" key="3">
    <source>
        <dbReference type="Ensembl" id="ENSOTSP00005151019.1"/>
    </source>
</evidence>
<dbReference type="GO" id="GO:0006446">
    <property type="term" value="P:regulation of translational initiation"/>
    <property type="evidence" value="ECO:0007669"/>
    <property type="project" value="TreeGrafter"/>
</dbReference>
<dbReference type="GO" id="GO:0005737">
    <property type="term" value="C:cytoplasm"/>
    <property type="evidence" value="ECO:0007669"/>
    <property type="project" value="TreeGrafter"/>
</dbReference>
<sequence length="260" mass="29884">MQEWAAIRQDVAQKLIDSIICVILNFWPRLYGDKWCVIDEAAVIFCIKIIDVDHPKLKAYLQVIVSLKCFFRVEYDNNYSSTISIIISFSHMITRMQHLSNRSSKSMLVLLTLPQINMHKIKHELPPIKQGGIITDRRSTFQPQLPTVVTPRQLLCSVENRKSCFTFHHKTYCEDKQSFLQDREDDGDTAAGGQLLHLLQVLFSVRWLFRWYGGILLGPDHFKHINNSARNILVQEGYTSSAVRPSLPISNVSKFGTSPH</sequence>
<name>A0AAZ3SD56_ONCTS</name>
<feature type="domain" description="Impact N-terminal" evidence="2">
    <location>
        <begin position="139"/>
        <end position="233"/>
    </location>
</feature>